<comment type="caution">
    <text evidence="2">The sequence shown here is derived from an EMBL/GenBank/DDBJ whole genome shotgun (WGS) entry which is preliminary data.</text>
</comment>
<proteinExistence type="predicted"/>
<evidence type="ECO:0000313" key="2">
    <source>
        <dbReference type="EMBL" id="KAJ3056229.1"/>
    </source>
</evidence>
<dbReference type="Pfam" id="PF10175">
    <property type="entry name" value="MPP6"/>
    <property type="match status" value="1"/>
</dbReference>
<dbReference type="PANTHER" id="PTHR13582:SF0">
    <property type="entry name" value="M-PHASE PHOSPHOPROTEIN 6"/>
    <property type="match status" value="1"/>
</dbReference>
<protein>
    <submittedName>
        <fullName evidence="2">Uncharacterized protein</fullName>
    </submittedName>
</protein>
<sequence length="153" mass="17460">MAANQRDVRVKNLSNNVLGMKFMSRTQEATKREQLEEEQKKKQAEAHWNLDFIDREELTNSFNKEIEKVASEMDKADRAARARQNEDRESVSAKEMTNRYKTLVGGGAVGAKEADAAKKRKRDSTPPGHWSDMAGRTATRFKHLNSMGFMKPE</sequence>
<dbReference type="GO" id="GO:0000460">
    <property type="term" value="P:maturation of 5.8S rRNA"/>
    <property type="evidence" value="ECO:0007669"/>
    <property type="project" value="TreeGrafter"/>
</dbReference>
<name>A0AAD5SK81_9FUNG</name>
<dbReference type="InterPro" id="IPR019324">
    <property type="entry name" value="MPP6"/>
</dbReference>
<evidence type="ECO:0000256" key="1">
    <source>
        <dbReference type="SAM" id="MobiDB-lite"/>
    </source>
</evidence>
<reference evidence="2" key="1">
    <citation type="submission" date="2020-05" db="EMBL/GenBank/DDBJ databases">
        <title>Phylogenomic resolution of chytrid fungi.</title>
        <authorList>
            <person name="Stajich J.E."/>
            <person name="Amses K."/>
            <person name="Simmons R."/>
            <person name="Seto K."/>
            <person name="Myers J."/>
            <person name="Bonds A."/>
            <person name="Quandt C.A."/>
            <person name="Barry K."/>
            <person name="Liu P."/>
            <person name="Grigoriev I."/>
            <person name="Longcore J.E."/>
            <person name="James T.Y."/>
        </authorList>
    </citation>
    <scope>NUCLEOTIDE SEQUENCE</scope>
    <source>
        <strain evidence="2">JEL0318</strain>
    </source>
</reference>
<gene>
    <name evidence="2" type="ORF">HK097_007712</name>
</gene>
<feature type="compositionally biased region" description="Basic and acidic residues" evidence="1">
    <location>
        <begin position="78"/>
        <end position="98"/>
    </location>
</feature>
<dbReference type="EMBL" id="JADGJD010000041">
    <property type="protein sequence ID" value="KAJ3056229.1"/>
    <property type="molecule type" value="Genomic_DNA"/>
</dbReference>
<feature type="region of interest" description="Disordered" evidence="1">
    <location>
        <begin position="78"/>
        <end position="153"/>
    </location>
</feature>
<dbReference type="PANTHER" id="PTHR13582">
    <property type="entry name" value="M-PHASE PHOSPHOPROTEIN 6"/>
    <property type="match status" value="1"/>
</dbReference>
<evidence type="ECO:0000313" key="3">
    <source>
        <dbReference type="Proteomes" id="UP001212841"/>
    </source>
</evidence>
<dbReference type="Proteomes" id="UP001212841">
    <property type="component" value="Unassembled WGS sequence"/>
</dbReference>
<dbReference type="AlphaFoldDB" id="A0AAD5SK81"/>
<organism evidence="2 3">
    <name type="scientific">Rhizophlyctis rosea</name>
    <dbReference type="NCBI Taxonomy" id="64517"/>
    <lineage>
        <taxon>Eukaryota</taxon>
        <taxon>Fungi</taxon>
        <taxon>Fungi incertae sedis</taxon>
        <taxon>Chytridiomycota</taxon>
        <taxon>Chytridiomycota incertae sedis</taxon>
        <taxon>Chytridiomycetes</taxon>
        <taxon>Rhizophlyctidales</taxon>
        <taxon>Rhizophlyctidaceae</taxon>
        <taxon>Rhizophlyctis</taxon>
    </lineage>
</organism>
<keyword evidence="3" id="KW-1185">Reference proteome</keyword>
<accession>A0AAD5SK81</accession>